<keyword evidence="2" id="KW-0808">Transferase</keyword>
<evidence type="ECO:0000313" key="3">
    <source>
        <dbReference type="EMBL" id="KAK9940651.1"/>
    </source>
</evidence>
<evidence type="ECO:0000313" key="4">
    <source>
        <dbReference type="Proteomes" id="UP001457282"/>
    </source>
</evidence>
<gene>
    <name evidence="3" type="ORF">M0R45_017301</name>
</gene>
<keyword evidence="4" id="KW-1185">Reference proteome</keyword>
<comment type="similarity">
    <text evidence="1">Belongs to the UDP-glycosyltransferase family.</text>
</comment>
<accession>A0AAW1XUJ6</accession>
<dbReference type="Gene3D" id="3.40.50.2000">
    <property type="entry name" value="Glycogen Phosphorylase B"/>
    <property type="match status" value="2"/>
</dbReference>
<dbReference type="GO" id="GO:0080043">
    <property type="term" value="F:quercetin 3-O-glucosyltransferase activity"/>
    <property type="evidence" value="ECO:0007669"/>
    <property type="project" value="TreeGrafter"/>
</dbReference>
<dbReference type="AlphaFoldDB" id="A0AAW1XUJ6"/>
<dbReference type="Proteomes" id="UP001457282">
    <property type="component" value="Unassembled WGS sequence"/>
</dbReference>
<dbReference type="CDD" id="cd03784">
    <property type="entry name" value="GT1_Gtf-like"/>
    <property type="match status" value="1"/>
</dbReference>
<dbReference type="FunFam" id="3.40.50.2000:FF:000120">
    <property type="entry name" value="UDP-glycosyltransferase 76C1"/>
    <property type="match status" value="1"/>
</dbReference>
<dbReference type="Pfam" id="PF00201">
    <property type="entry name" value="UDPGT"/>
    <property type="match status" value="1"/>
</dbReference>
<dbReference type="PANTHER" id="PTHR11926">
    <property type="entry name" value="GLUCOSYL/GLUCURONOSYL TRANSFERASES"/>
    <property type="match status" value="1"/>
</dbReference>
<name>A0AAW1XUJ6_RUBAR</name>
<dbReference type="InterPro" id="IPR002213">
    <property type="entry name" value="UDP_glucos_trans"/>
</dbReference>
<dbReference type="FunFam" id="3.40.50.2000:FF:000040">
    <property type="entry name" value="UDP-glycosyltransferase 76C1"/>
    <property type="match status" value="1"/>
</dbReference>
<evidence type="ECO:0000256" key="1">
    <source>
        <dbReference type="ARBA" id="ARBA00009995"/>
    </source>
</evidence>
<comment type="caution">
    <text evidence="3">The sequence shown here is derived from an EMBL/GenBank/DDBJ whole genome shotgun (WGS) entry which is preliminary data.</text>
</comment>
<reference evidence="3 4" key="1">
    <citation type="journal article" date="2023" name="G3 (Bethesda)">
        <title>A chromosome-length genome assembly and annotation of blackberry (Rubus argutus, cv. 'Hillquist').</title>
        <authorList>
            <person name="Bruna T."/>
            <person name="Aryal R."/>
            <person name="Dudchenko O."/>
            <person name="Sargent D.J."/>
            <person name="Mead D."/>
            <person name="Buti M."/>
            <person name="Cavallini A."/>
            <person name="Hytonen T."/>
            <person name="Andres J."/>
            <person name="Pham M."/>
            <person name="Weisz D."/>
            <person name="Mascagni F."/>
            <person name="Usai G."/>
            <person name="Natali L."/>
            <person name="Bassil N."/>
            <person name="Fernandez G.E."/>
            <person name="Lomsadze A."/>
            <person name="Armour M."/>
            <person name="Olukolu B."/>
            <person name="Poorten T."/>
            <person name="Britton C."/>
            <person name="Davik J."/>
            <person name="Ashrafi H."/>
            <person name="Aiden E.L."/>
            <person name="Borodovsky M."/>
            <person name="Worthington M."/>
        </authorList>
    </citation>
    <scope>NUCLEOTIDE SEQUENCE [LARGE SCALE GENOMIC DNA]</scope>
    <source>
        <strain evidence="3">PI 553951</strain>
    </source>
</reference>
<dbReference type="EMBL" id="JBEDUW010000003">
    <property type="protein sequence ID" value="KAK9940651.1"/>
    <property type="molecule type" value="Genomic_DNA"/>
</dbReference>
<evidence type="ECO:0000256" key="2">
    <source>
        <dbReference type="ARBA" id="ARBA00022679"/>
    </source>
</evidence>
<dbReference type="SUPFAM" id="SSF53756">
    <property type="entry name" value="UDP-Glycosyltransferase/glycogen phosphorylase"/>
    <property type="match status" value="1"/>
</dbReference>
<sequence length="444" mass="50040">MEYQRERCRRLVLVPLPFQGHITPMLQLGTILHSKGFHITIAHTQFNFPDPLNYPDFDFLPMSDGICERNVSSHNFIALISGFNTNCKGHLQESLARIMEKEDQDNKIACIIYDEYMHFAEEVATHLGIPSIILSTSSAAKMQSYLAIPRLQKDGYIPFQDSMMLELVPGLQPLRFKDLCLQISKNLDDLLQMIAKALDPRSSSAIIWNTTDCLEQSTLAKIQQEYQLPLFPIGPLHKTVAATSISLFKEDQSCISWLDKQSHNSVIYVSLGSIAFMDNKDLLEMAWGLANSEQPFLWVVRMDSTPLPQGFQEAVGGRGCIVKWAPQKQVLAHNSVGGFWSHCGWNSTIESISEGVPLICQPYFGDQRVNARYLSQVWEVGLAWENDMKRGAIEEAIRMLMVGNEGKLARQKAKDLKQKIELSIDHGGSSYNSLNDLVDLILSF</sequence>
<organism evidence="3 4">
    <name type="scientific">Rubus argutus</name>
    <name type="common">Southern blackberry</name>
    <dbReference type="NCBI Taxonomy" id="59490"/>
    <lineage>
        <taxon>Eukaryota</taxon>
        <taxon>Viridiplantae</taxon>
        <taxon>Streptophyta</taxon>
        <taxon>Embryophyta</taxon>
        <taxon>Tracheophyta</taxon>
        <taxon>Spermatophyta</taxon>
        <taxon>Magnoliopsida</taxon>
        <taxon>eudicotyledons</taxon>
        <taxon>Gunneridae</taxon>
        <taxon>Pentapetalae</taxon>
        <taxon>rosids</taxon>
        <taxon>fabids</taxon>
        <taxon>Rosales</taxon>
        <taxon>Rosaceae</taxon>
        <taxon>Rosoideae</taxon>
        <taxon>Rosoideae incertae sedis</taxon>
        <taxon>Rubus</taxon>
    </lineage>
</organism>
<dbReference type="GO" id="GO:0080044">
    <property type="term" value="F:quercetin 7-O-glucosyltransferase activity"/>
    <property type="evidence" value="ECO:0007669"/>
    <property type="project" value="TreeGrafter"/>
</dbReference>
<proteinExistence type="inferred from homology"/>
<dbReference type="PANTHER" id="PTHR11926:SF1489">
    <property type="entry name" value="HEXOSYLTRANSFERASE-RELATED"/>
    <property type="match status" value="1"/>
</dbReference>
<protein>
    <submittedName>
        <fullName evidence="3">Uncharacterized protein</fullName>
    </submittedName>
</protein>